<dbReference type="EMBL" id="ML732195">
    <property type="protein sequence ID" value="KAB8075374.1"/>
    <property type="molecule type" value="Genomic_DNA"/>
</dbReference>
<evidence type="ECO:0000313" key="3">
    <source>
        <dbReference type="Proteomes" id="UP000326565"/>
    </source>
</evidence>
<name>A0A5N5X790_9EURO</name>
<dbReference type="Proteomes" id="UP000326565">
    <property type="component" value="Unassembled WGS sequence"/>
</dbReference>
<feature type="transmembrane region" description="Helical" evidence="1">
    <location>
        <begin position="42"/>
        <end position="72"/>
    </location>
</feature>
<accession>A0A5N5X790</accession>
<evidence type="ECO:0000256" key="1">
    <source>
        <dbReference type="SAM" id="Phobius"/>
    </source>
</evidence>
<dbReference type="AlphaFoldDB" id="A0A5N5X790"/>
<sequence length="74" mass="8676">MILLVHFLMHGFAYYPNTNVKDSYNYLKLRSTFVSNTNKDPFIIALSSSFIVIHQGLFCSLFYLLLFLFLMFPV</sequence>
<keyword evidence="1" id="KW-0472">Membrane</keyword>
<keyword evidence="3" id="KW-1185">Reference proteome</keyword>
<proteinExistence type="predicted"/>
<keyword evidence="1" id="KW-1133">Transmembrane helix</keyword>
<reference evidence="2 3" key="1">
    <citation type="submission" date="2019-04" db="EMBL/GenBank/DDBJ databases">
        <title>Friends and foes A comparative genomics study of 23 Aspergillus species from section Flavi.</title>
        <authorList>
            <consortium name="DOE Joint Genome Institute"/>
            <person name="Kjaerbolling I."/>
            <person name="Vesth T."/>
            <person name="Frisvad J.C."/>
            <person name="Nybo J.L."/>
            <person name="Theobald S."/>
            <person name="Kildgaard S."/>
            <person name="Isbrandt T."/>
            <person name="Kuo A."/>
            <person name="Sato A."/>
            <person name="Lyhne E.K."/>
            <person name="Kogle M.E."/>
            <person name="Wiebenga A."/>
            <person name="Kun R.S."/>
            <person name="Lubbers R.J."/>
            <person name="Makela M.R."/>
            <person name="Barry K."/>
            <person name="Chovatia M."/>
            <person name="Clum A."/>
            <person name="Daum C."/>
            <person name="Haridas S."/>
            <person name="He G."/>
            <person name="LaButti K."/>
            <person name="Lipzen A."/>
            <person name="Mondo S."/>
            <person name="Riley R."/>
            <person name="Salamov A."/>
            <person name="Simmons B.A."/>
            <person name="Magnuson J.K."/>
            <person name="Henrissat B."/>
            <person name="Mortensen U.H."/>
            <person name="Larsen T.O."/>
            <person name="Devries R.P."/>
            <person name="Grigoriev I.V."/>
            <person name="Machida M."/>
            <person name="Baker S.E."/>
            <person name="Andersen M.R."/>
        </authorList>
    </citation>
    <scope>NUCLEOTIDE SEQUENCE [LARGE SCALE GENOMIC DNA]</scope>
    <source>
        <strain evidence="2 3">CBS 151.66</strain>
    </source>
</reference>
<evidence type="ECO:0000313" key="2">
    <source>
        <dbReference type="EMBL" id="KAB8075374.1"/>
    </source>
</evidence>
<organism evidence="2 3">
    <name type="scientific">Aspergillus leporis</name>
    <dbReference type="NCBI Taxonomy" id="41062"/>
    <lineage>
        <taxon>Eukaryota</taxon>
        <taxon>Fungi</taxon>
        <taxon>Dikarya</taxon>
        <taxon>Ascomycota</taxon>
        <taxon>Pezizomycotina</taxon>
        <taxon>Eurotiomycetes</taxon>
        <taxon>Eurotiomycetidae</taxon>
        <taxon>Eurotiales</taxon>
        <taxon>Aspergillaceae</taxon>
        <taxon>Aspergillus</taxon>
        <taxon>Aspergillus subgen. Circumdati</taxon>
    </lineage>
</organism>
<gene>
    <name evidence="2" type="ORF">BDV29DRAFT_108624</name>
</gene>
<protein>
    <submittedName>
        <fullName evidence="2">Uncharacterized protein</fullName>
    </submittedName>
</protein>
<keyword evidence="1" id="KW-0812">Transmembrane</keyword>